<feature type="domain" description="Helicase ATP-binding" evidence="10">
    <location>
        <begin position="200"/>
        <end position="356"/>
    </location>
</feature>
<evidence type="ECO:0000313" key="12">
    <source>
        <dbReference type="EMBL" id="GGG13076.1"/>
    </source>
</evidence>
<keyword evidence="4 12" id="KW-0347">Helicase</keyword>
<dbReference type="PRINTS" id="PR00851">
    <property type="entry name" value="XRODRMPGMNTB"/>
</dbReference>
<evidence type="ECO:0000256" key="9">
    <source>
        <dbReference type="ARBA" id="ARBA00048988"/>
    </source>
</evidence>
<dbReference type="GO" id="GO:0016787">
    <property type="term" value="F:hydrolase activity"/>
    <property type="evidence" value="ECO:0007669"/>
    <property type="project" value="UniProtKB-KW"/>
</dbReference>
<accession>A0A917D898</accession>
<dbReference type="InterPro" id="IPR014001">
    <property type="entry name" value="Helicase_ATP-bd"/>
</dbReference>
<keyword evidence="13" id="KW-1185">Reference proteome</keyword>
<dbReference type="InterPro" id="IPR001650">
    <property type="entry name" value="Helicase_C-like"/>
</dbReference>
<keyword evidence="3" id="KW-0378">Hydrolase</keyword>
<dbReference type="CDD" id="cd18789">
    <property type="entry name" value="SF2_C_XPB"/>
    <property type="match status" value="1"/>
</dbReference>
<keyword evidence="5" id="KW-0067">ATP-binding</keyword>
<dbReference type="EMBL" id="BMGR01000010">
    <property type="protein sequence ID" value="GGG13076.1"/>
    <property type="molecule type" value="Genomic_DNA"/>
</dbReference>
<keyword evidence="6" id="KW-0413">Isomerase</keyword>
<keyword evidence="2" id="KW-0547">Nucleotide-binding</keyword>
<comment type="caution">
    <text evidence="12">The sequence shown here is derived from an EMBL/GenBank/DDBJ whole genome shotgun (WGS) entry which is preliminary data.</text>
</comment>
<evidence type="ECO:0000256" key="2">
    <source>
        <dbReference type="ARBA" id="ARBA00022741"/>
    </source>
</evidence>
<dbReference type="Pfam" id="PF16203">
    <property type="entry name" value="ERCC3_RAD25_C"/>
    <property type="match status" value="1"/>
</dbReference>
<evidence type="ECO:0000259" key="10">
    <source>
        <dbReference type="PROSITE" id="PS51192"/>
    </source>
</evidence>
<feature type="domain" description="Helicase C-terminal" evidence="11">
    <location>
        <begin position="410"/>
        <end position="558"/>
    </location>
</feature>
<organism evidence="12 13">
    <name type="scientific">Paenibacillus abyssi</name>
    <dbReference type="NCBI Taxonomy" id="1340531"/>
    <lineage>
        <taxon>Bacteria</taxon>
        <taxon>Bacillati</taxon>
        <taxon>Bacillota</taxon>
        <taxon>Bacilli</taxon>
        <taxon>Bacillales</taxon>
        <taxon>Paenibacillaceae</taxon>
        <taxon>Paenibacillus</taxon>
    </lineage>
</organism>
<evidence type="ECO:0000256" key="4">
    <source>
        <dbReference type="ARBA" id="ARBA00022806"/>
    </source>
</evidence>
<dbReference type="SMART" id="SM00487">
    <property type="entry name" value="DEXDc"/>
    <property type="match status" value="1"/>
</dbReference>
<evidence type="ECO:0000256" key="8">
    <source>
        <dbReference type="ARBA" id="ARBA00034808"/>
    </source>
</evidence>
<dbReference type="InterPro" id="IPR027417">
    <property type="entry name" value="P-loop_NTPase"/>
</dbReference>
<comment type="similarity">
    <text evidence="1">Belongs to the helicase family. RAD25/XPB subfamily.</text>
</comment>
<evidence type="ECO:0000256" key="7">
    <source>
        <dbReference type="ARBA" id="ARBA00034617"/>
    </source>
</evidence>
<evidence type="ECO:0000256" key="5">
    <source>
        <dbReference type="ARBA" id="ARBA00022840"/>
    </source>
</evidence>
<dbReference type="InterPro" id="IPR050615">
    <property type="entry name" value="ATP-dep_DNA_Helicase"/>
</dbReference>
<dbReference type="Pfam" id="PF13625">
    <property type="entry name" value="Helicase_C_3"/>
    <property type="match status" value="1"/>
</dbReference>
<proteinExistence type="inferred from homology"/>
<dbReference type="CDD" id="cd18029">
    <property type="entry name" value="DEXHc_XPB"/>
    <property type="match status" value="1"/>
</dbReference>
<dbReference type="SMART" id="SM00490">
    <property type="entry name" value="HELICc"/>
    <property type="match status" value="1"/>
</dbReference>
<evidence type="ECO:0000259" key="11">
    <source>
        <dbReference type="PROSITE" id="PS51194"/>
    </source>
</evidence>
<dbReference type="InterPro" id="IPR006935">
    <property type="entry name" value="Helicase/UvrB_N"/>
</dbReference>
<sequence length="569" mass="63900">MRKDGSLIIQSDNTVLLDGRHLTSKEAAERLARFADLVKRPGDLHTYRFTPLSVWNACAAGGTAQQMIDTLQAFSKYEVPMTAASNIREWADRYGKLCLRHQHGSMTLTVDCEAARSLLMDKKAVGDALLRQLSDNVWEVKPSERGRLKQELLRQGYPVLDLAGYHAGESLKVALLQETKSGRSFRLRDYQEQAADLFYSEGNVHGGSGVLVLPCGAGKTVVGIAALSRLNCATLILTSNVTSVKQWKNELLDKTTLTPAEVGEYAGPLKQVRPVTIATYQIMTHRSSKQHEYTHMKLFRERDWGLIIYDEVHLLPAPVFRMTAEIQATRRLGLTATLVREDGCEGDVFSLIGPKRFDMPWKQLEQQGWIASVSCTEFRVPLTGTYAECYYQAAPKGKLRLASENPNKADVVQSLLDLHEDKQMLIIGQYLTQLRQLADRFKLPLLTGSTPHHEREMWFNRFKAGDVRALIVSKVANFAIDLPDAAVAVQVSGSFGSRQEEAQRIGRILRPKPNANEAWFYSVVTTGTKETEFALKRQLFMTEQGYQYQLVNWSESMEINGEQAQEVAK</sequence>
<protein>
    <recommendedName>
        <fullName evidence="8">DNA 3'-5' helicase</fullName>
        <ecNumber evidence="8">5.6.2.4</ecNumber>
    </recommendedName>
</protein>
<dbReference type="PANTHER" id="PTHR11274:SF0">
    <property type="entry name" value="GENERAL TRANSCRIPTION AND DNA REPAIR FACTOR IIH HELICASE SUBUNIT XPB"/>
    <property type="match status" value="1"/>
</dbReference>
<dbReference type="GO" id="GO:0043138">
    <property type="term" value="F:3'-5' DNA helicase activity"/>
    <property type="evidence" value="ECO:0007669"/>
    <property type="project" value="UniProtKB-EC"/>
</dbReference>
<dbReference type="InterPro" id="IPR032830">
    <property type="entry name" value="XPB/Ssl2_N"/>
</dbReference>
<dbReference type="NCBIfam" id="NF045503">
    <property type="entry name" value="repair_heli_XPB"/>
    <property type="match status" value="1"/>
</dbReference>
<dbReference type="PANTHER" id="PTHR11274">
    <property type="entry name" value="RAD25/XP-B DNA REPAIR HELICASE"/>
    <property type="match status" value="1"/>
</dbReference>
<dbReference type="Pfam" id="PF04851">
    <property type="entry name" value="ResIII"/>
    <property type="match status" value="1"/>
</dbReference>
<reference evidence="12" key="2">
    <citation type="submission" date="2020-09" db="EMBL/GenBank/DDBJ databases">
        <authorList>
            <person name="Sun Q."/>
            <person name="Zhou Y."/>
        </authorList>
    </citation>
    <scope>NUCLEOTIDE SEQUENCE</scope>
    <source>
        <strain evidence="12">CGMCC 1.12987</strain>
    </source>
</reference>
<evidence type="ECO:0000256" key="1">
    <source>
        <dbReference type="ARBA" id="ARBA00006637"/>
    </source>
</evidence>
<dbReference type="Proteomes" id="UP000644756">
    <property type="component" value="Unassembled WGS sequence"/>
</dbReference>
<comment type="catalytic activity">
    <reaction evidence="7">
        <text>Couples ATP hydrolysis with the unwinding of duplex DNA by translocating in the 3'-5' direction.</text>
        <dbReference type="EC" id="5.6.2.4"/>
    </reaction>
</comment>
<dbReference type="AlphaFoldDB" id="A0A917D898"/>
<dbReference type="SUPFAM" id="SSF52540">
    <property type="entry name" value="P-loop containing nucleoside triphosphate hydrolases"/>
    <property type="match status" value="2"/>
</dbReference>
<dbReference type="PROSITE" id="PS51194">
    <property type="entry name" value="HELICASE_CTER"/>
    <property type="match status" value="1"/>
</dbReference>
<dbReference type="GO" id="GO:0003677">
    <property type="term" value="F:DNA binding"/>
    <property type="evidence" value="ECO:0007669"/>
    <property type="project" value="InterPro"/>
</dbReference>
<evidence type="ECO:0000256" key="3">
    <source>
        <dbReference type="ARBA" id="ARBA00022801"/>
    </source>
</evidence>
<reference evidence="12" key="1">
    <citation type="journal article" date="2014" name="Int. J. Syst. Evol. Microbiol.">
        <title>Complete genome sequence of Corynebacterium casei LMG S-19264T (=DSM 44701T), isolated from a smear-ripened cheese.</title>
        <authorList>
            <consortium name="US DOE Joint Genome Institute (JGI-PGF)"/>
            <person name="Walter F."/>
            <person name="Albersmeier A."/>
            <person name="Kalinowski J."/>
            <person name="Ruckert C."/>
        </authorList>
    </citation>
    <scope>NUCLEOTIDE SEQUENCE</scope>
    <source>
        <strain evidence="12">CGMCC 1.12987</strain>
    </source>
</reference>
<gene>
    <name evidence="12" type="ORF">GCM10010916_32490</name>
</gene>
<name>A0A917D898_9BACL</name>
<dbReference type="Gene3D" id="3.40.50.300">
    <property type="entry name" value="P-loop containing nucleotide triphosphate hydrolases"/>
    <property type="match status" value="2"/>
</dbReference>
<comment type="catalytic activity">
    <reaction evidence="9">
        <text>ATP + H2O = ADP + phosphate + H(+)</text>
        <dbReference type="Rhea" id="RHEA:13065"/>
        <dbReference type="ChEBI" id="CHEBI:15377"/>
        <dbReference type="ChEBI" id="CHEBI:15378"/>
        <dbReference type="ChEBI" id="CHEBI:30616"/>
        <dbReference type="ChEBI" id="CHEBI:43474"/>
        <dbReference type="ChEBI" id="CHEBI:456216"/>
        <dbReference type="EC" id="5.6.2.4"/>
    </reaction>
</comment>
<dbReference type="EC" id="5.6.2.4" evidence="8"/>
<dbReference type="GO" id="GO:0005524">
    <property type="term" value="F:ATP binding"/>
    <property type="evidence" value="ECO:0007669"/>
    <property type="project" value="UniProtKB-KW"/>
</dbReference>
<dbReference type="PROSITE" id="PS51192">
    <property type="entry name" value="HELICASE_ATP_BIND_1"/>
    <property type="match status" value="1"/>
</dbReference>
<evidence type="ECO:0000313" key="13">
    <source>
        <dbReference type="Proteomes" id="UP000644756"/>
    </source>
</evidence>
<evidence type="ECO:0000256" key="6">
    <source>
        <dbReference type="ARBA" id="ARBA00023235"/>
    </source>
</evidence>
<dbReference type="InterPro" id="IPR032438">
    <property type="entry name" value="ERCC3_RAD25_C"/>
</dbReference>